<name>A0A9N9H528_9GLOM</name>
<reference evidence="2" key="1">
    <citation type="submission" date="2021-06" db="EMBL/GenBank/DDBJ databases">
        <authorList>
            <person name="Kallberg Y."/>
            <person name="Tangrot J."/>
            <person name="Rosling A."/>
        </authorList>
    </citation>
    <scope>NUCLEOTIDE SEQUENCE</scope>
    <source>
        <strain evidence="2">CL551</strain>
    </source>
</reference>
<keyword evidence="1" id="KW-0812">Transmembrane</keyword>
<dbReference type="OrthoDB" id="2437614at2759"/>
<proteinExistence type="predicted"/>
<comment type="caution">
    <text evidence="2">The sequence shown here is derived from an EMBL/GenBank/DDBJ whole genome shotgun (WGS) entry which is preliminary data.</text>
</comment>
<evidence type="ECO:0000313" key="3">
    <source>
        <dbReference type="Proteomes" id="UP000789342"/>
    </source>
</evidence>
<gene>
    <name evidence="2" type="ORF">AMORRO_LOCUS9890</name>
</gene>
<keyword evidence="3" id="KW-1185">Reference proteome</keyword>
<protein>
    <submittedName>
        <fullName evidence="2">9183_t:CDS:1</fullName>
    </submittedName>
</protein>
<sequence>MGDNGSYLGAERGPLSGLHTEEIAETTEGYLMGAAQTGSSLASSVGAASRGASEVISHTTESFVEKGMDVLKHPGMYLQPLYKASMYLWQNFPPISWFGYSAAALNAIPIIILLGFLFGTCAFVLSIAGIGIFLAEGFFLGLGLLFLVPVVCVLTFATLTTSFFTVFGYGCYRAAVFILRGLGVLGEEILVDTKGAIRGMERAARHLQDE</sequence>
<keyword evidence="1" id="KW-1133">Transmembrane helix</keyword>
<evidence type="ECO:0000313" key="2">
    <source>
        <dbReference type="EMBL" id="CAG8649383.1"/>
    </source>
</evidence>
<keyword evidence="1" id="KW-0472">Membrane</keyword>
<evidence type="ECO:0000256" key="1">
    <source>
        <dbReference type="SAM" id="Phobius"/>
    </source>
</evidence>
<dbReference type="Pfam" id="PF16015">
    <property type="entry name" value="Promethin"/>
    <property type="match status" value="1"/>
</dbReference>
<organism evidence="2 3">
    <name type="scientific">Acaulospora morrowiae</name>
    <dbReference type="NCBI Taxonomy" id="94023"/>
    <lineage>
        <taxon>Eukaryota</taxon>
        <taxon>Fungi</taxon>
        <taxon>Fungi incertae sedis</taxon>
        <taxon>Mucoromycota</taxon>
        <taxon>Glomeromycotina</taxon>
        <taxon>Glomeromycetes</taxon>
        <taxon>Diversisporales</taxon>
        <taxon>Acaulosporaceae</taxon>
        <taxon>Acaulospora</taxon>
    </lineage>
</organism>
<feature type="transmembrane region" description="Helical" evidence="1">
    <location>
        <begin position="139"/>
        <end position="172"/>
    </location>
</feature>
<accession>A0A9N9H528</accession>
<dbReference type="AlphaFoldDB" id="A0A9N9H528"/>
<dbReference type="Proteomes" id="UP000789342">
    <property type="component" value="Unassembled WGS sequence"/>
</dbReference>
<dbReference type="EMBL" id="CAJVPV010010257">
    <property type="protein sequence ID" value="CAG8649383.1"/>
    <property type="molecule type" value="Genomic_DNA"/>
</dbReference>